<dbReference type="RefSeq" id="WP_092042408.1">
    <property type="nucleotide sequence ID" value="NZ_FOTK01000016.1"/>
</dbReference>
<dbReference type="Gene3D" id="3.40.50.300">
    <property type="entry name" value="P-loop containing nucleotide triphosphate hydrolases"/>
    <property type="match status" value="2"/>
</dbReference>
<keyword evidence="7" id="KW-0547">Nucleotide-binding</keyword>
<feature type="domain" description="ABC transmembrane type-1" evidence="6">
    <location>
        <begin position="71"/>
        <end position="332"/>
    </location>
</feature>
<dbReference type="InterPro" id="IPR027417">
    <property type="entry name" value="P-loop_NTPase"/>
</dbReference>
<gene>
    <name evidence="7" type="ORF">SAMN05192568_101682</name>
</gene>
<proteinExistence type="predicted"/>
<dbReference type="GO" id="GO:0005886">
    <property type="term" value="C:plasma membrane"/>
    <property type="evidence" value="ECO:0007669"/>
    <property type="project" value="UniProtKB-SubCell"/>
</dbReference>
<dbReference type="Pfam" id="PF00664">
    <property type="entry name" value="ABC_membrane"/>
    <property type="match status" value="1"/>
</dbReference>
<dbReference type="EMBL" id="FOTK01000016">
    <property type="protein sequence ID" value="SFM01375.1"/>
    <property type="molecule type" value="Genomic_DNA"/>
</dbReference>
<feature type="transmembrane region" description="Helical" evidence="5">
    <location>
        <begin position="282"/>
        <end position="304"/>
    </location>
</feature>
<evidence type="ECO:0000256" key="3">
    <source>
        <dbReference type="ARBA" id="ARBA00022989"/>
    </source>
</evidence>
<dbReference type="PROSITE" id="PS50929">
    <property type="entry name" value="ABC_TM1F"/>
    <property type="match status" value="1"/>
</dbReference>
<protein>
    <submittedName>
        <fullName evidence="7">Putative ABC transport system ATP-binding protein</fullName>
    </submittedName>
</protein>
<sequence length="882" mass="98557">MRELEPRLFPYIWRYSKAEQLKICAVVLASLPFYFASLDLPKRIVNDAITGKAFAHGEATAPFLDVTIHWPDLLGGGTTRVFEGFQFDRFELLLGLSTLFLTLVLINGAFKFYINLQKGILGERMLRRLRFQLFSLMLRFTPEAQREVKSSETATIIRDEVEPIGSFIGDAIVVPVFLGTQAATALAFIMMQNIWLGLAAGGMVAVQMTVIPRLRRQIILLSRQRQIASRNLAGRVAEVLDGLQAVTLNDTGRWERAEIGGRLYSLYDLRLRIYRRKFAVKYLNNLLAQITPFLFYAIGGVFALKGELDIGQLVAVLAAYRDLPPPLKELIDWDQQRLDVEVKYETVAAHFGPQRLLPAEREKPGTPPLLGSPLRAEALALRDPQGGLPIEIGDVQVALPGQFALVPPGPIAQEFARALAGLRVPTSGSIRIGDHDLSTLPRSTRARRIAFADLEPVLFPGTVRDNLLYGLRVKPLRTSAIDLSKSRINEAVKTGNPADSIDDPWIDYAKFGVRDAREFDERLLDLLFKLDLGDDLYRFGLGALSTVVHDTPAGRRMIAAREHLREHFAQSGLADLVIPFSRGSYNVQATVAENLLFGVPRDPTLTDPRRLASVRLFREALDRVKLLDDLDRMGVAIARNLRDIFADVPPGHPLFRRFSLITPDALPDYLRRLARLPAEGRLDETDSVAFLALALAYVEPRMRFGLLDTSLKLRIVGARGVVQAFMHGHDGCDIESYDPNRINPRSTVLDNLLFGRIDTARMHGEQIVQREARAVFRQFDLERPVQRRGLDQQVGNRGQLLTERVRVRIGLARALLRDPEILVVDRVSEQLERGAETLIDVTTAVLPKGSLVASVSSEAEAARFPTRLALRSTESRLRNAAE</sequence>
<evidence type="ECO:0000256" key="1">
    <source>
        <dbReference type="ARBA" id="ARBA00004651"/>
    </source>
</evidence>
<comment type="subcellular location">
    <subcellularLocation>
        <location evidence="1">Cell membrane</location>
        <topology evidence="1">Multi-pass membrane protein</topology>
    </subcellularLocation>
</comment>
<evidence type="ECO:0000256" key="2">
    <source>
        <dbReference type="ARBA" id="ARBA00022692"/>
    </source>
</evidence>
<dbReference type="PANTHER" id="PTHR24221:SF654">
    <property type="entry name" value="ATP-BINDING CASSETTE SUB-FAMILY B MEMBER 6"/>
    <property type="match status" value="1"/>
</dbReference>
<dbReference type="SUPFAM" id="SSF90123">
    <property type="entry name" value="ABC transporter transmembrane region"/>
    <property type="match status" value="1"/>
</dbReference>
<keyword evidence="3 5" id="KW-1133">Transmembrane helix</keyword>
<reference evidence="8" key="1">
    <citation type="submission" date="2016-10" db="EMBL/GenBank/DDBJ databases">
        <authorList>
            <person name="Varghese N."/>
            <person name="Submissions S."/>
        </authorList>
    </citation>
    <scope>NUCLEOTIDE SEQUENCE [LARGE SCALE GENOMIC DNA]</scope>
    <source>
        <strain evidence="8">BL36</strain>
    </source>
</reference>
<evidence type="ECO:0000256" key="5">
    <source>
        <dbReference type="SAM" id="Phobius"/>
    </source>
</evidence>
<feature type="transmembrane region" description="Helical" evidence="5">
    <location>
        <begin position="194"/>
        <end position="214"/>
    </location>
</feature>
<dbReference type="SUPFAM" id="SSF52540">
    <property type="entry name" value="P-loop containing nucleoside triphosphate hydrolases"/>
    <property type="match status" value="2"/>
</dbReference>
<dbReference type="STRING" id="582667.SAMN05192568_101682"/>
<dbReference type="GO" id="GO:0005524">
    <property type="term" value="F:ATP binding"/>
    <property type="evidence" value="ECO:0007669"/>
    <property type="project" value="UniProtKB-KW"/>
</dbReference>
<keyword evidence="7" id="KW-0067">ATP-binding</keyword>
<dbReference type="InterPro" id="IPR011527">
    <property type="entry name" value="ABC1_TM_dom"/>
</dbReference>
<dbReference type="PANTHER" id="PTHR24221">
    <property type="entry name" value="ATP-BINDING CASSETTE SUB-FAMILY B"/>
    <property type="match status" value="1"/>
</dbReference>
<keyword evidence="8" id="KW-1185">Reference proteome</keyword>
<feature type="transmembrane region" description="Helical" evidence="5">
    <location>
        <begin position="92"/>
        <end position="114"/>
    </location>
</feature>
<dbReference type="InterPro" id="IPR036640">
    <property type="entry name" value="ABC1_TM_sf"/>
</dbReference>
<dbReference type="AlphaFoldDB" id="A0A1I4MEF3"/>
<feature type="transmembrane region" description="Helical" evidence="5">
    <location>
        <begin position="167"/>
        <end position="188"/>
    </location>
</feature>
<dbReference type="GO" id="GO:0140359">
    <property type="term" value="F:ABC-type transporter activity"/>
    <property type="evidence" value="ECO:0007669"/>
    <property type="project" value="InterPro"/>
</dbReference>
<dbReference type="Proteomes" id="UP000199048">
    <property type="component" value="Unassembled WGS sequence"/>
</dbReference>
<keyword evidence="2 5" id="KW-0812">Transmembrane</keyword>
<evidence type="ECO:0000313" key="7">
    <source>
        <dbReference type="EMBL" id="SFM01375.1"/>
    </source>
</evidence>
<dbReference type="InterPro" id="IPR039421">
    <property type="entry name" value="Type_1_exporter"/>
</dbReference>
<accession>A0A1I4MEF3</accession>
<evidence type="ECO:0000256" key="4">
    <source>
        <dbReference type="ARBA" id="ARBA00023136"/>
    </source>
</evidence>
<name>A0A1I4MEF3_9HYPH</name>
<organism evidence="7 8">
    <name type="scientific">Methylobacterium pseudosasicola</name>
    <dbReference type="NCBI Taxonomy" id="582667"/>
    <lineage>
        <taxon>Bacteria</taxon>
        <taxon>Pseudomonadati</taxon>
        <taxon>Pseudomonadota</taxon>
        <taxon>Alphaproteobacteria</taxon>
        <taxon>Hyphomicrobiales</taxon>
        <taxon>Methylobacteriaceae</taxon>
        <taxon>Methylobacterium</taxon>
    </lineage>
</organism>
<feature type="transmembrane region" description="Helical" evidence="5">
    <location>
        <begin position="21"/>
        <end position="38"/>
    </location>
</feature>
<evidence type="ECO:0000313" key="8">
    <source>
        <dbReference type="Proteomes" id="UP000199048"/>
    </source>
</evidence>
<dbReference type="Gene3D" id="1.20.1560.10">
    <property type="entry name" value="ABC transporter type 1, transmembrane domain"/>
    <property type="match status" value="1"/>
</dbReference>
<evidence type="ECO:0000259" key="6">
    <source>
        <dbReference type="PROSITE" id="PS50929"/>
    </source>
</evidence>
<keyword evidence="4 5" id="KW-0472">Membrane</keyword>
<dbReference type="OrthoDB" id="9760920at2"/>